<proteinExistence type="predicted"/>
<accession>A0A3S0I3P1</accession>
<organism evidence="1 2">
    <name type="scientific">Azospirillum griseum</name>
    <dbReference type="NCBI Taxonomy" id="2496639"/>
    <lineage>
        <taxon>Bacteria</taxon>
        <taxon>Pseudomonadati</taxon>
        <taxon>Pseudomonadota</taxon>
        <taxon>Alphaproteobacteria</taxon>
        <taxon>Rhodospirillales</taxon>
        <taxon>Azospirillaceae</taxon>
        <taxon>Azospirillum</taxon>
    </lineage>
</organism>
<name>A0A3S0I3P1_9PROT</name>
<reference evidence="1 2" key="1">
    <citation type="submission" date="2018-12" db="EMBL/GenBank/DDBJ databases">
        <authorList>
            <person name="Yang Y."/>
        </authorList>
    </citation>
    <scope>NUCLEOTIDE SEQUENCE [LARGE SCALE GENOMIC DNA]</scope>
    <source>
        <strain evidence="1 2">L-25-5w-1</strain>
    </source>
</reference>
<dbReference type="OrthoDB" id="7307043at2"/>
<protein>
    <submittedName>
        <fullName evidence="1">Uncharacterized protein</fullName>
    </submittedName>
</protein>
<gene>
    <name evidence="1" type="ORF">EJ903_02685</name>
</gene>
<dbReference type="Proteomes" id="UP000277007">
    <property type="component" value="Unassembled WGS sequence"/>
</dbReference>
<evidence type="ECO:0000313" key="2">
    <source>
        <dbReference type="Proteomes" id="UP000277007"/>
    </source>
</evidence>
<comment type="caution">
    <text evidence="1">The sequence shown here is derived from an EMBL/GenBank/DDBJ whole genome shotgun (WGS) entry which is preliminary data.</text>
</comment>
<sequence length="71" mass="7641">MKPAPSASSIHIEETGPQTFVLAVTFDGQRFDCGNYISRAAAMQAGRLFVQRKEGEAGGARERGRRKSGKG</sequence>
<keyword evidence="2" id="KW-1185">Reference proteome</keyword>
<evidence type="ECO:0000313" key="1">
    <source>
        <dbReference type="EMBL" id="RTR23459.1"/>
    </source>
</evidence>
<dbReference type="RefSeq" id="WP_126611882.1">
    <property type="nucleotide sequence ID" value="NZ_JBHUCY010000010.1"/>
</dbReference>
<dbReference type="AlphaFoldDB" id="A0A3S0I3P1"/>
<dbReference type="EMBL" id="RXMA01000002">
    <property type="protein sequence ID" value="RTR23459.1"/>
    <property type="molecule type" value="Genomic_DNA"/>
</dbReference>